<accession>A0A506UR31</accession>
<dbReference type="Pfam" id="PF02470">
    <property type="entry name" value="MlaD"/>
    <property type="match status" value="1"/>
</dbReference>
<dbReference type="Proteomes" id="UP000315037">
    <property type="component" value="Unassembled WGS sequence"/>
</dbReference>
<proteinExistence type="predicted"/>
<reference evidence="3 4" key="1">
    <citation type="submission" date="2019-03" db="EMBL/GenBank/DDBJ databases">
        <title>The complete genome sequence of Neokomagataea sp. Jb2 NBRC113641.</title>
        <authorList>
            <person name="Chua K.-O."/>
            <person name="Chan K.-G."/>
            <person name="See-Too W.-S."/>
        </authorList>
    </citation>
    <scope>NUCLEOTIDE SEQUENCE [LARGE SCALE GENOMIC DNA]</scope>
    <source>
        <strain evidence="3 4">Jb2</strain>
    </source>
</reference>
<evidence type="ECO:0000313" key="3">
    <source>
        <dbReference type="EMBL" id="TPW35729.1"/>
    </source>
</evidence>
<evidence type="ECO:0000313" key="4">
    <source>
        <dbReference type="Proteomes" id="UP000315037"/>
    </source>
</evidence>
<keyword evidence="1" id="KW-0472">Membrane</keyword>
<dbReference type="AlphaFoldDB" id="A0A506UR31"/>
<feature type="transmembrane region" description="Helical" evidence="1">
    <location>
        <begin position="12"/>
        <end position="30"/>
    </location>
</feature>
<dbReference type="EMBL" id="SORZ01000001">
    <property type="protein sequence ID" value="TPW35729.1"/>
    <property type="molecule type" value="Genomic_DNA"/>
</dbReference>
<gene>
    <name evidence="3" type="ORF">E3202_01910</name>
</gene>
<dbReference type="RefSeq" id="WP_165600190.1">
    <property type="nucleotide sequence ID" value="NZ_SORZ01000001.1"/>
</dbReference>
<organism evidence="3 4">
    <name type="scientific">Oecophyllibacter saccharovorans</name>
    <dbReference type="NCBI Taxonomy" id="2558360"/>
    <lineage>
        <taxon>Bacteria</taxon>
        <taxon>Pseudomonadati</taxon>
        <taxon>Pseudomonadota</taxon>
        <taxon>Alphaproteobacteria</taxon>
        <taxon>Acetobacterales</taxon>
        <taxon>Acetobacteraceae</taxon>
        <taxon>Oecophyllibacter</taxon>
    </lineage>
</organism>
<name>A0A506UR31_9PROT</name>
<keyword evidence="4" id="KW-1185">Reference proteome</keyword>
<protein>
    <submittedName>
        <fullName evidence="3">MCE family protein</fullName>
    </submittedName>
</protein>
<feature type="domain" description="Mce/MlaD" evidence="2">
    <location>
        <begin position="41"/>
        <end position="117"/>
    </location>
</feature>
<evidence type="ECO:0000259" key="2">
    <source>
        <dbReference type="Pfam" id="PF02470"/>
    </source>
</evidence>
<dbReference type="InterPro" id="IPR003399">
    <property type="entry name" value="Mce/MlaD"/>
</dbReference>
<dbReference type="PANTHER" id="PTHR33371">
    <property type="entry name" value="INTERMEMBRANE PHOSPHOLIPID TRANSPORT SYSTEM BINDING PROTEIN MLAD-RELATED"/>
    <property type="match status" value="1"/>
</dbReference>
<dbReference type="PANTHER" id="PTHR33371:SF4">
    <property type="entry name" value="INTERMEMBRANE PHOSPHOLIPID TRANSPORT SYSTEM BINDING PROTEIN MLAD"/>
    <property type="match status" value="1"/>
</dbReference>
<comment type="caution">
    <text evidence="3">The sequence shown here is derived from an EMBL/GenBank/DDBJ whole genome shotgun (WGS) entry which is preliminary data.</text>
</comment>
<dbReference type="InterPro" id="IPR052336">
    <property type="entry name" value="MlaD_Phospholipid_Transporter"/>
</dbReference>
<keyword evidence="1" id="KW-0812">Transmembrane</keyword>
<sequence>MKGVFGGRGVAFAASMLVLVLTGVFLFYALTLRQGPVGPQTPYRAVFISASGLQGGDDVALDGVVVGRVNDVVLNTRTDMADVVFTVDQSLKLPVDTAVTIGALGIGGNNALQLLPGKSRELLKPGAVITNARPLLSLEQQISNYIFGAGKL</sequence>
<evidence type="ECO:0000256" key="1">
    <source>
        <dbReference type="SAM" id="Phobius"/>
    </source>
</evidence>
<keyword evidence="1" id="KW-1133">Transmembrane helix</keyword>